<dbReference type="EMBL" id="JJQT01000113">
    <property type="protein sequence ID" value="KKH78953.1"/>
    <property type="molecule type" value="Genomic_DNA"/>
</dbReference>
<evidence type="ECO:0000313" key="3">
    <source>
        <dbReference type="EMBL" id="KKG04145.1"/>
    </source>
</evidence>
<evidence type="ECO:0000313" key="31">
    <source>
        <dbReference type="Proteomes" id="UP000034758"/>
    </source>
</evidence>
<dbReference type="EMBL" id="JJQS01000129">
    <property type="protein sequence ID" value="KKH71792.1"/>
    <property type="molecule type" value="Genomic_DNA"/>
</dbReference>
<dbReference type="Proteomes" id="UP000034758">
    <property type="component" value="Unassembled WGS sequence"/>
</dbReference>
<evidence type="ECO:0000313" key="27">
    <source>
        <dbReference type="Proteomes" id="UP000034547"/>
    </source>
</evidence>
<dbReference type="Proteomes" id="UP000034152">
    <property type="component" value="Unassembled WGS sequence"/>
</dbReference>
<dbReference type="Proteomes" id="UP000034232">
    <property type="component" value="Unassembled WGS sequence"/>
</dbReference>
<dbReference type="PATRIC" id="fig|2209.51.peg.985"/>
<dbReference type="EMBL" id="JJOS01000131">
    <property type="protein sequence ID" value="KKF98402.1"/>
    <property type="molecule type" value="Genomic_DNA"/>
</dbReference>
<evidence type="ECO:0000313" key="18">
    <source>
        <dbReference type="EMBL" id="KKI07011.1"/>
    </source>
</evidence>
<dbReference type="Proteomes" id="UP000034578">
    <property type="component" value="Unassembled WGS sequence"/>
</dbReference>
<dbReference type="Proteomes" id="UP000033885">
    <property type="component" value="Unassembled WGS sequence"/>
</dbReference>
<dbReference type="Proteomes" id="UP000034692">
    <property type="component" value="Unassembled WGS sequence"/>
</dbReference>
<evidence type="ECO:0000313" key="7">
    <source>
        <dbReference type="EMBL" id="KKH55460.1"/>
    </source>
</evidence>
<organism evidence="6 20">
    <name type="scientific">Methanosarcina mazei</name>
    <name type="common">Methanosarcina frisia</name>
    <dbReference type="NCBI Taxonomy" id="2209"/>
    <lineage>
        <taxon>Archaea</taxon>
        <taxon>Methanobacteriati</taxon>
        <taxon>Methanobacteriota</taxon>
        <taxon>Stenosarchaea group</taxon>
        <taxon>Methanomicrobia</taxon>
        <taxon>Methanosarcinales</taxon>
        <taxon>Methanosarcinaceae</taxon>
        <taxon>Methanosarcina</taxon>
    </lineage>
</organism>
<evidence type="ECO:0000313" key="14">
    <source>
        <dbReference type="EMBL" id="KKH84582.1"/>
    </source>
</evidence>
<evidence type="ECO:0000313" key="9">
    <source>
        <dbReference type="EMBL" id="KKH67314.1"/>
    </source>
</evidence>
<evidence type="ECO:0000313" key="34">
    <source>
        <dbReference type="Proteomes" id="UP000034925"/>
    </source>
</evidence>
<dbReference type="EMBL" id="JJQV01000133">
    <property type="protein sequence ID" value="KKH80564.1"/>
    <property type="molecule type" value="Genomic_DNA"/>
</dbReference>
<dbReference type="EMBL" id="JJQP01000108">
    <property type="protein sequence ID" value="KKH67314.1"/>
    <property type="molecule type" value="Genomic_DNA"/>
</dbReference>
<protein>
    <submittedName>
        <fullName evidence="6">Uncharacterized protein</fullName>
    </submittedName>
</protein>
<dbReference type="EMBL" id="JJQU01000139">
    <property type="protein sequence ID" value="KKH84582.1"/>
    <property type="molecule type" value="Genomic_DNA"/>
</dbReference>
<evidence type="ECO:0000313" key="5">
    <source>
        <dbReference type="EMBL" id="KKH42695.1"/>
    </source>
</evidence>
<dbReference type="EMBL" id="JJQO01000211">
    <property type="protein sequence ID" value="KKH63020.1"/>
    <property type="molecule type" value="Genomic_DNA"/>
</dbReference>
<evidence type="ECO:0000313" key="35">
    <source>
        <dbReference type="Proteomes" id="UP000034937"/>
    </source>
</evidence>
<dbReference type="Proteomes" id="UP000033814">
    <property type="component" value="Unassembled WGS sequence"/>
</dbReference>
<dbReference type="EMBL" id="JJOR01000081">
    <property type="protein sequence ID" value="KKG04145.1"/>
    <property type="molecule type" value="Genomic_DNA"/>
</dbReference>
<evidence type="ECO:0000313" key="15">
    <source>
        <dbReference type="EMBL" id="KKH87761.1"/>
    </source>
</evidence>
<dbReference type="EMBL" id="JJRA01000002">
    <property type="protein sequence ID" value="KKI07011.1"/>
    <property type="molecule type" value="Genomic_DNA"/>
</dbReference>
<reference evidence="19 20" key="1">
    <citation type="journal article" date="2015" name="ISME J.">
        <title>Genomic and phenotypic differentiation among Methanosarcina mazei populations from Columbia River sediment.</title>
        <authorList>
            <person name="Youngblut N.D."/>
            <person name="Wirth J.S."/>
            <person name="Henriksen J.R."/>
            <person name="Smith M."/>
            <person name="Simon H."/>
            <person name="Metcalf W.W."/>
            <person name="Whitaker R.J."/>
        </authorList>
    </citation>
    <scope>NUCLEOTIDE SEQUENCE [LARGE SCALE GENOMIC DNA]</scope>
    <source>
        <strain evidence="4 31">1.H.A.1A.1</strain>
        <strain evidence="5 22">1.H.A.1A.3</strain>
        <strain evidence="6 20">1.H.A.1A.6</strain>
        <strain evidence="7 26">1.H.A.2.3</strain>
        <strain evidence="8 30">1.H.A.2.7</strain>
        <strain evidence="9">1.H.A.2.8</strain>
        <strain evidence="10 34">1.H.M.1A.1</strain>
        <strain evidence="11 23">1.H.M.1A.2</strain>
        <strain evidence="12 32">1.H.M.1A.3</strain>
        <strain evidence="14 25">1.H.M.2.1</strain>
        <strain evidence="13 19">1.H.M.2.2</strain>
        <strain evidence="15 35">1.H.M.2.3</strain>
        <strain evidence="16 33">1.H.T.2.1</strain>
        <strain evidence="18 21">1.H.T.2.3</strain>
        <strain evidence="17 27">1.H.T.2.5</strain>
        <strain evidence="3 24">2.F.A.2.3</strain>
        <strain evidence="1 28">2.F.A.2.4</strain>
        <strain evidence="2 29">2.F.T.0.2</strain>
    </source>
</reference>
<dbReference type="EMBL" id="JJQG01000054">
    <property type="protein sequence ID" value="KKH40326.1"/>
    <property type="molecule type" value="Genomic_DNA"/>
</dbReference>
<gene>
    <name evidence="3" type="ORF">DU31_01135</name>
    <name evidence="2" type="ORF">DU40_16085</name>
    <name evidence="1" type="ORF">DU47_06015</name>
    <name evidence="5" type="ORF">DU50_04520</name>
    <name evidence="4" type="ORF">DU54_14225</name>
    <name evidence="9" type="ORF">DU73_20390</name>
    <name evidence="8" type="ORF">DU75_18245</name>
    <name evidence="7" type="ORF">DU76_02210</name>
    <name evidence="11" type="ORF">DU77_10595</name>
    <name evidence="12" type="ORF">DU78_02780</name>
    <name evidence="14" type="ORF">DU80_13130</name>
    <name evidence="18" type="ORF">DU81_07545</name>
    <name evidence="13" type="ORF">DU82_14405</name>
    <name evidence="17" type="ORF">DU83_17225</name>
    <name evidence="16" type="ORF">DU84_10855</name>
    <name evidence="6" type="ORF">DU85_17385</name>
    <name evidence="10" type="ORF">DU86_01995</name>
    <name evidence="15" type="ORF">DU88_14385</name>
</gene>
<evidence type="ECO:0000313" key="23">
    <source>
        <dbReference type="Proteomes" id="UP000034040"/>
    </source>
</evidence>
<evidence type="ECO:0000313" key="17">
    <source>
        <dbReference type="EMBL" id="KKI04404.1"/>
    </source>
</evidence>
<evidence type="ECO:0000313" key="22">
    <source>
        <dbReference type="Proteomes" id="UP000034021"/>
    </source>
</evidence>
<dbReference type="EMBL" id="JJQH01000052">
    <property type="protein sequence ID" value="KKH42695.1"/>
    <property type="molecule type" value="Genomic_DNA"/>
</dbReference>
<dbReference type="EMBL" id="JJQW01000073">
    <property type="protein sequence ID" value="KKH87761.1"/>
    <property type="molecule type" value="Genomic_DNA"/>
</dbReference>
<evidence type="ECO:0000313" key="32">
    <source>
        <dbReference type="Proteomes" id="UP000034842"/>
    </source>
</evidence>
<dbReference type="Proteomes" id="UP000034040">
    <property type="component" value="Unassembled WGS sequence"/>
</dbReference>
<evidence type="ECO:0000313" key="13">
    <source>
        <dbReference type="EMBL" id="KKH80564.1"/>
    </source>
</evidence>
<dbReference type="Proteomes" id="UP000034142">
    <property type="component" value="Unassembled WGS sequence"/>
</dbReference>
<evidence type="ECO:0000313" key="33">
    <source>
        <dbReference type="Proteomes" id="UP000034872"/>
    </source>
</evidence>
<evidence type="ECO:0000313" key="20">
    <source>
        <dbReference type="Proteomes" id="UP000033864"/>
    </source>
</evidence>
<dbReference type="EMBL" id="JJQM01000080">
    <property type="protein sequence ID" value="KKH55460.1"/>
    <property type="molecule type" value="Genomic_DNA"/>
</dbReference>
<accession>A0A0F8N126</accession>
<dbReference type="Proteomes" id="UP000034597">
    <property type="component" value="Unassembled WGS sequence"/>
</dbReference>
<dbReference type="EMBL" id="JJOT01000102">
    <property type="protein sequence ID" value="KKF99911.1"/>
    <property type="molecule type" value="Genomic_DNA"/>
</dbReference>
<dbReference type="EMBL" id="JJQJ01000214">
    <property type="protein sequence ID" value="KKH44317.1"/>
    <property type="molecule type" value="Genomic_DNA"/>
</dbReference>
<dbReference type="Proteomes" id="UP000034547">
    <property type="component" value="Unassembled WGS sequence"/>
</dbReference>
<evidence type="ECO:0000313" key="6">
    <source>
        <dbReference type="EMBL" id="KKH44317.1"/>
    </source>
</evidence>
<evidence type="ECO:0000313" key="11">
    <source>
        <dbReference type="EMBL" id="KKH71792.1"/>
    </source>
</evidence>
<evidence type="ECO:0000313" key="28">
    <source>
        <dbReference type="Proteomes" id="UP000034578"/>
    </source>
</evidence>
<dbReference type="EMBL" id="JJRB01000056">
    <property type="protein sequence ID" value="KKI04404.1"/>
    <property type="molecule type" value="Genomic_DNA"/>
</dbReference>
<evidence type="ECO:0000313" key="2">
    <source>
        <dbReference type="EMBL" id="KKF99911.1"/>
    </source>
</evidence>
<evidence type="ECO:0000313" key="10">
    <source>
        <dbReference type="EMBL" id="KKH70525.1"/>
    </source>
</evidence>
<dbReference type="Proteomes" id="UP000034872">
    <property type="component" value="Unassembled WGS sequence"/>
</dbReference>
<evidence type="ECO:0000313" key="8">
    <source>
        <dbReference type="EMBL" id="KKH63020.1"/>
    </source>
</evidence>
<evidence type="ECO:0000313" key="16">
    <source>
        <dbReference type="EMBL" id="KKH92753.1"/>
    </source>
</evidence>
<proteinExistence type="predicted"/>
<evidence type="ECO:0000313" key="26">
    <source>
        <dbReference type="Proteomes" id="UP000034232"/>
    </source>
</evidence>
<dbReference type="Proteomes" id="UP000033864">
    <property type="component" value="Unassembled WGS sequence"/>
</dbReference>
<evidence type="ECO:0000313" key="1">
    <source>
        <dbReference type="EMBL" id="KKF98402.1"/>
    </source>
</evidence>
<dbReference type="Proteomes" id="UP000034937">
    <property type="component" value="Unassembled WGS sequence"/>
</dbReference>
<evidence type="ECO:0000313" key="21">
    <source>
        <dbReference type="Proteomes" id="UP000033885"/>
    </source>
</evidence>
<evidence type="ECO:0000313" key="12">
    <source>
        <dbReference type="EMBL" id="KKH78953.1"/>
    </source>
</evidence>
<dbReference type="Proteomes" id="UP000034842">
    <property type="component" value="Unassembled WGS sequence"/>
</dbReference>
<dbReference type="EMBL" id="JJQR01000173">
    <property type="protein sequence ID" value="KKH70525.1"/>
    <property type="molecule type" value="Genomic_DNA"/>
</dbReference>
<evidence type="ECO:0000313" key="19">
    <source>
        <dbReference type="Proteomes" id="UP000033814"/>
    </source>
</evidence>
<dbReference type="AlphaFoldDB" id="A0A0F8N126"/>
<evidence type="ECO:0000313" key="4">
    <source>
        <dbReference type="EMBL" id="KKH40326.1"/>
    </source>
</evidence>
<sequence>MLSATGIQTNMDTLRGCDRKPKGQKPYRYRITKKGIEALQEYNKRAKNKLMLNLSDKKQNYQVWILCREELYSSSPGLYQFFQNHKQKKDCPEYPRGFPLCYVPGFQGFCKGLFHGIFQGLRARELLPDLTISHFFDAKIIGELIAHQSYQ</sequence>
<dbReference type="EMBL" id="JJQZ01000145">
    <property type="protein sequence ID" value="KKH92753.1"/>
    <property type="molecule type" value="Genomic_DNA"/>
</dbReference>
<name>A0A0F8N126_METMZ</name>
<comment type="caution">
    <text evidence="6">The sequence shown here is derived from an EMBL/GenBank/DDBJ whole genome shotgun (WGS) entry which is preliminary data.</text>
</comment>
<keyword evidence="28" id="KW-1185">Reference proteome</keyword>
<evidence type="ECO:0000313" key="30">
    <source>
        <dbReference type="Proteomes" id="UP000034692"/>
    </source>
</evidence>
<evidence type="ECO:0000313" key="25">
    <source>
        <dbReference type="Proteomes" id="UP000034152"/>
    </source>
</evidence>
<dbReference type="Proteomes" id="UP000034021">
    <property type="component" value="Unassembled WGS sequence"/>
</dbReference>
<evidence type="ECO:0000313" key="29">
    <source>
        <dbReference type="Proteomes" id="UP000034597"/>
    </source>
</evidence>
<evidence type="ECO:0000313" key="24">
    <source>
        <dbReference type="Proteomes" id="UP000034142"/>
    </source>
</evidence>
<dbReference type="Proteomes" id="UP000034925">
    <property type="component" value="Unassembled WGS sequence"/>
</dbReference>